<dbReference type="RefSeq" id="WP_002727217.1">
    <property type="nucleotide sequence ID" value="NZ_CAHP01000014.1"/>
</dbReference>
<feature type="region of interest" description="Disordered" evidence="1">
    <location>
        <begin position="122"/>
        <end position="152"/>
    </location>
</feature>
<dbReference type="eggNOG" id="COG2214">
    <property type="taxonomic scope" value="Bacteria"/>
</dbReference>
<feature type="compositionally biased region" description="Basic and acidic residues" evidence="1">
    <location>
        <begin position="205"/>
        <end position="221"/>
    </location>
</feature>
<sequence>MRDTVEPPAPVKHSYTVPCPSVFRDRVEALAARRRVNVADIARSILLVLPVEAIATFPDPGEPPMHDRETVVLKSGPAEGRPWRRKPRLQIRMAPGFDIETIRRALGLALALDDGGLALRIDDPAAAPPPPPPVAEPAGETFPKVERRRGVNEQSKALAAATEEIERLKAIINVLSFEVLPSGVQTREQALHILGFPPRSQSRPSDGEGKVSDAGDHPSSR</sequence>
<evidence type="ECO:0000256" key="1">
    <source>
        <dbReference type="SAM" id="MobiDB-lite"/>
    </source>
</evidence>
<accession>H8FQS9</accession>
<evidence type="ECO:0000313" key="3">
    <source>
        <dbReference type="Proteomes" id="UP000004169"/>
    </source>
</evidence>
<keyword evidence="3" id="KW-1185">Reference proteome</keyword>
<evidence type="ECO:0000313" key="2">
    <source>
        <dbReference type="EMBL" id="CCG40717.1"/>
    </source>
</evidence>
<feature type="compositionally biased region" description="Pro residues" evidence="1">
    <location>
        <begin position="126"/>
        <end position="135"/>
    </location>
</feature>
<feature type="region of interest" description="Disordered" evidence="1">
    <location>
        <begin position="195"/>
        <end position="221"/>
    </location>
</feature>
<organism evidence="2 3">
    <name type="scientific">Magnetospirillum molischianum DSM 120</name>
    <dbReference type="NCBI Taxonomy" id="1150626"/>
    <lineage>
        <taxon>Bacteria</taxon>
        <taxon>Pseudomonadati</taxon>
        <taxon>Pseudomonadota</taxon>
        <taxon>Alphaproteobacteria</taxon>
        <taxon>Rhodospirillales</taxon>
        <taxon>Rhodospirillaceae</taxon>
        <taxon>Magnetospirillum</taxon>
    </lineage>
</organism>
<gene>
    <name evidence="2" type="ORF">PHAMO_210228</name>
</gene>
<comment type="caution">
    <text evidence="2">The sequence shown here is derived from an EMBL/GenBank/DDBJ whole genome shotgun (WGS) entry which is preliminary data.</text>
</comment>
<proteinExistence type="predicted"/>
<dbReference type="STRING" id="1150626.PHAMO_210228"/>
<reference evidence="2 3" key="1">
    <citation type="journal article" date="2012" name="J. Bacteriol.">
        <title>Draft Genome Sequence of the Purple Photosynthetic Bacterium Phaeospirillum molischianum DSM120, a Particularly Versatile Bacterium.</title>
        <authorList>
            <person name="Duquesne K."/>
            <person name="Prima V."/>
            <person name="Ji B."/>
            <person name="Rouy Z."/>
            <person name="Medigue C."/>
            <person name="Talla E."/>
            <person name="Sturgis J.N."/>
        </authorList>
    </citation>
    <scope>NUCLEOTIDE SEQUENCE [LARGE SCALE GENOMIC DNA]</scope>
    <source>
        <strain evidence="3">DSM120</strain>
    </source>
</reference>
<name>H8FQS9_MAGML</name>
<dbReference type="AlphaFoldDB" id="H8FQS9"/>
<dbReference type="EMBL" id="CAHP01000014">
    <property type="protein sequence ID" value="CCG40717.1"/>
    <property type="molecule type" value="Genomic_DNA"/>
</dbReference>
<protein>
    <submittedName>
        <fullName evidence="2">Uncharacterized protein</fullName>
    </submittedName>
</protein>
<dbReference type="Proteomes" id="UP000004169">
    <property type="component" value="Unassembled WGS sequence"/>
</dbReference>